<evidence type="ECO:0000313" key="2">
    <source>
        <dbReference type="Proteomes" id="UP000323956"/>
    </source>
</evidence>
<keyword evidence="1" id="KW-0808">Transferase</keyword>
<dbReference type="Proteomes" id="UP000323956">
    <property type="component" value="Unassembled WGS sequence"/>
</dbReference>
<dbReference type="EMBL" id="FTMK01000035">
    <property type="protein sequence ID" value="SIR26199.1"/>
    <property type="molecule type" value="Genomic_DNA"/>
</dbReference>
<proteinExistence type="predicted"/>
<gene>
    <name evidence="1" type="ORF">SAMN05421641_1355</name>
</gene>
<dbReference type="AlphaFoldDB" id="A0A1N6ZH92"/>
<protein>
    <submittedName>
        <fullName evidence="1">Rhamnosyl transferase</fullName>
    </submittedName>
</protein>
<name>A0A1N6ZH92_9RHOB</name>
<sequence>MRVQMLGLCRFSYLGDRGFQVMHETLEQRRAFLYDPERLARRWHWFENVTLPGLLAQTDPDFTLVLMTGPDLPEPWLSQLRELADIMPQARLALIPPMERHLDACMAAIAPHIEAGADVVGHFRQDDDDAVAIDYVHDARRDFTAMRPLWERRRRLSCDYSRGLVLKATEQGISVEPRVIYNAVAALTVYLPPDAQRSVMHFPHWKIGLSMPGVTLPAKPMFVRFLNHDNDSGAIGAGYPWEADPAGWGRLLARRFRIDLDTLERSARAFGLPGADRPRWGV</sequence>
<dbReference type="Pfam" id="PF11316">
    <property type="entry name" value="Rhamno_transf"/>
    <property type="match status" value="1"/>
</dbReference>
<dbReference type="GO" id="GO:0016740">
    <property type="term" value="F:transferase activity"/>
    <property type="evidence" value="ECO:0007669"/>
    <property type="project" value="UniProtKB-KW"/>
</dbReference>
<evidence type="ECO:0000313" key="1">
    <source>
        <dbReference type="EMBL" id="SIR26199.1"/>
    </source>
</evidence>
<reference evidence="1 2" key="1">
    <citation type="submission" date="2017-01" db="EMBL/GenBank/DDBJ databases">
        <authorList>
            <person name="Varghese N."/>
            <person name="Submissions S."/>
        </authorList>
    </citation>
    <scope>NUCLEOTIDE SEQUENCE [LARGE SCALE GENOMIC DNA]</scope>
    <source>
        <strain evidence="1 2">ATCC 700171</strain>
    </source>
</reference>
<organism evidence="1 2">
    <name type="scientific">Paracoccus thiocyanatus</name>
    <dbReference type="NCBI Taxonomy" id="34006"/>
    <lineage>
        <taxon>Bacteria</taxon>
        <taxon>Pseudomonadati</taxon>
        <taxon>Pseudomonadota</taxon>
        <taxon>Alphaproteobacteria</taxon>
        <taxon>Rhodobacterales</taxon>
        <taxon>Paracoccaceae</taxon>
        <taxon>Paracoccus</taxon>
    </lineage>
</organism>
<dbReference type="RefSeq" id="WP_149766744.1">
    <property type="nucleotide sequence ID" value="NZ_FTMK01000035.1"/>
</dbReference>
<dbReference type="InterPro" id="IPR021466">
    <property type="entry name" value="Put_rhamnosyl_transferase"/>
</dbReference>
<dbReference type="OrthoDB" id="9771846at2"/>
<accession>A0A1N6ZH92</accession>